<dbReference type="AlphaFoldDB" id="A0A6J4NQ45"/>
<organism evidence="1">
    <name type="scientific">uncultured Pyrinomonadaceae bacterium</name>
    <dbReference type="NCBI Taxonomy" id="2283094"/>
    <lineage>
        <taxon>Bacteria</taxon>
        <taxon>Pseudomonadati</taxon>
        <taxon>Acidobacteriota</taxon>
        <taxon>Blastocatellia</taxon>
        <taxon>Blastocatellales</taxon>
        <taxon>Pyrinomonadaceae</taxon>
        <taxon>environmental samples</taxon>
    </lineage>
</organism>
<proteinExistence type="predicted"/>
<sequence length="53" mass="6207">MILFLQTKLNFLNKSGEKKLTSLDLKARLHITKFQQQCFGMFLNPGFSKLIKF</sequence>
<name>A0A6J4NQ45_9BACT</name>
<gene>
    <name evidence="1" type="ORF">AVDCRST_MAG74-1193</name>
</gene>
<dbReference type="EMBL" id="CADCUR010000099">
    <property type="protein sequence ID" value="CAA9394530.1"/>
    <property type="molecule type" value="Genomic_DNA"/>
</dbReference>
<protein>
    <submittedName>
        <fullName evidence="1">Uncharacterized protein</fullName>
    </submittedName>
</protein>
<reference evidence="1" key="1">
    <citation type="submission" date="2020-02" db="EMBL/GenBank/DDBJ databases">
        <authorList>
            <person name="Meier V. D."/>
        </authorList>
    </citation>
    <scope>NUCLEOTIDE SEQUENCE</scope>
    <source>
        <strain evidence="1">AVDCRST_MAG74</strain>
    </source>
</reference>
<evidence type="ECO:0000313" key="1">
    <source>
        <dbReference type="EMBL" id="CAA9394530.1"/>
    </source>
</evidence>
<accession>A0A6J4NQ45</accession>